<dbReference type="CDD" id="cd01851">
    <property type="entry name" value="GBP"/>
    <property type="match status" value="1"/>
</dbReference>
<dbReference type="InterPro" id="IPR037684">
    <property type="entry name" value="GBP_C"/>
</dbReference>
<dbReference type="Gene3D" id="3.40.50.300">
    <property type="entry name" value="P-loop containing nucleotide triphosphate hydrolases"/>
    <property type="match status" value="1"/>
</dbReference>
<evidence type="ECO:0000256" key="5">
    <source>
        <dbReference type="ARBA" id="ARBA00023134"/>
    </source>
</evidence>
<gene>
    <name evidence="9" type="primary">LOC109870884</name>
</gene>
<keyword evidence="5" id="KW-0342">GTP-binding</keyword>
<dbReference type="GO" id="GO:0005525">
    <property type="term" value="F:GTP binding"/>
    <property type="evidence" value="ECO:0007669"/>
    <property type="project" value="UniProtKB-KW"/>
</dbReference>
<dbReference type="Gene3D" id="1.20.1000.10">
    <property type="entry name" value="Guanylate-binding protein, C-terminal domain"/>
    <property type="match status" value="1"/>
</dbReference>
<dbReference type="PROSITE" id="PS51715">
    <property type="entry name" value="G_GB1_RHD3"/>
    <property type="match status" value="1"/>
</dbReference>
<sequence length="632" mass="72131">MAGQTVSMKEPVCLIENDNDGKLRVVRSALDILDQIDQHVVVVSVVGLYRTGKSYLMNKLAGERKGFALGATIQSKTKGIWMWCVPHPEKRDHTLVLLDTEGLGDVEKGDEKNDNWIFSLAVLLSSTLVYNSMGTIDNNALEKLHYVTELTEHIKVKSNQRDGEESSEYLRYFPSFVWTVRDFTLTLEVDGRPITANEYLENALKLRTDTLDIKISRKKDQAYNLPRSCLRNYFSPRWCFVFERPASGDKMRRMEELTDADLEPAFVEQAKEFCDHVFNEAKTKTLKQGLKVTGRLLGNLAETYVSAIRSGQIPCLDNAVLALAQIENSSAIERARAHYQKGMADWVAYPTETQEELSEVHAVMEKEAVAIFINNSFKDEDQKYQLELMKVLQEEYEKICERNYKESQKACESKIQCIFAPLEEKIRDGSYMTPGGYKEYCNDLKLATSEYRSEGGRGVKAEEVLNEYLGRKASIGEAILSADQSLTEAEQRAEVEQVKREASERENRAMEEQLVVQERLRADQQRTYEENVNQLMERMERDSRNAIAEHDRVLQARLKEQNDLLRQGFDDRAHQMQREIDTLKGAKAQEEEKKPSFMSTALDTVGTAAALFLPGILPKVGGMAVKWLSKWF</sequence>
<organism evidence="9 10">
    <name type="scientific">Oncorhynchus kisutch</name>
    <name type="common">Coho salmon</name>
    <name type="synonym">Salmo kisutch</name>
    <dbReference type="NCBI Taxonomy" id="8019"/>
    <lineage>
        <taxon>Eukaryota</taxon>
        <taxon>Metazoa</taxon>
        <taxon>Chordata</taxon>
        <taxon>Craniata</taxon>
        <taxon>Vertebrata</taxon>
        <taxon>Euteleostomi</taxon>
        <taxon>Actinopterygii</taxon>
        <taxon>Neopterygii</taxon>
        <taxon>Teleostei</taxon>
        <taxon>Protacanthopterygii</taxon>
        <taxon>Salmoniformes</taxon>
        <taxon>Salmonidae</taxon>
        <taxon>Salmoninae</taxon>
        <taxon>Oncorhynchus</taxon>
    </lineage>
</organism>
<keyword evidence="2" id="KW-0547">Nucleotide-binding</keyword>
<dbReference type="Proteomes" id="UP000694557">
    <property type="component" value="Unassembled WGS sequence"/>
</dbReference>
<keyword evidence="7" id="KW-0175">Coiled coil</keyword>
<dbReference type="InterPro" id="IPR030386">
    <property type="entry name" value="G_GB1_RHD3_dom"/>
</dbReference>
<comment type="similarity">
    <text evidence="6">Belongs to the TRAFAC class dynamin-like GTPase superfamily. GB1/RHD3 GTPase family.</text>
</comment>
<dbReference type="Pfam" id="PF02841">
    <property type="entry name" value="GBP_C"/>
    <property type="match status" value="1"/>
</dbReference>
<evidence type="ECO:0000313" key="10">
    <source>
        <dbReference type="Proteomes" id="UP000694557"/>
    </source>
</evidence>
<dbReference type="FunFam" id="1.20.1000.10:FF:000001">
    <property type="entry name" value="Guanylate binding protein 1"/>
    <property type="match status" value="1"/>
</dbReference>
<evidence type="ECO:0000259" key="8">
    <source>
        <dbReference type="PROSITE" id="PS51715"/>
    </source>
</evidence>
<dbReference type="FunFam" id="3.40.50.300:FF:002830">
    <property type="entry name" value="Guanylate-binding protein 2"/>
    <property type="match status" value="1"/>
</dbReference>
<dbReference type="CDD" id="cd16269">
    <property type="entry name" value="GBP_C"/>
    <property type="match status" value="1"/>
</dbReference>
<dbReference type="PANTHER" id="PTHR10751">
    <property type="entry name" value="GUANYLATE BINDING PROTEIN"/>
    <property type="match status" value="1"/>
</dbReference>
<feature type="coiled-coil region" evidence="7">
    <location>
        <begin position="486"/>
        <end position="549"/>
    </location>
</feature>
<dbReference type="InterPro" id="IPR027417">
    <property type="entry name" value="P-loop_NTPase"/>
</dbReference>
<dbReference type="GO" id="GO:0045087">
    <property type="term" value="P:innate immune response"/>
    <property type="evidence" value="ECO:0007669"/>
    <property type="project" value="UniProtKB-KW"/>
</dbReference>
<evidence type="ECO:0000256" key="4">
    <source>
        <dbReference type="ARBA" id="ARBA00022859"/>
    </source>
</evidence>
<dbReference type="GO" id="GO:0003924">
    <property type="term" value="F:GTPase activity"/>
    <property type="evidence" value="ECO:0007669"/>
    <property type="project" value="InterPro"/>
</dbReference>
<accession>A0A8C7I248</accession>
<dbReference type="Pfam" id="PF02263">
    <property type="entry name" value="GBP"/>
    <property type="match status" value="1"/>
</dbReference>
<evidence type="ECO:0000313" key="9">
    <source>
        <dbReference type="Ensembl" id="ENSOKIP00005066343.1"/>
    </source>
</evidence>
<feature type="domain" description="GB1/RHD3-type G" evidence="8">
    <location>
        <begin position="37"/>
        <end position="282"/>
    </location>
</feature>
<evidence type="ECO:0000256" key="3">
    <source>
        <dbReference type="ARBA" id="ARBA00022801"/>
    </source>
</evidence>
<evidence type="ECO:0000256" key="7">
    <source>
        <dbReference type="SAM" id="Coils"/>
    </source>
</evidence>
<keyword evidence="1" id="KW-0399">Innate immunity</keyword>
<dbReference type="SUPFAM" id="SSF52540">
    <property type="entry name" value="P-loop containing nucleoside triphosphate hydrolases"/>
    <property type="match status" value="1"/>
</dbReference>
<keyword evidence="4" id="KW-0391">Immunity</keyword>
<name>A0A8C7I248_ONCKI</name>
<dbReference type="InterPro" id="IPR015894">
    <property type="entry name" value="Guanylate-bd_N"/>
</dbReference>
<protein>
    <submittedName>
        <fullName evidence="9">Guanylate binding protein 2</fullName>
    </submittedName>
</protein>
<dbReference type="InterPro" id="IPR003191">
    <property type="entry name" value="Guanylate-bd/ATL_C"/>
</dbReference>
<evidence type="ECO:0000256" key="1">
    <source>
        <dbReference type="ARBA" id="ARBA00022588"/>
    </source>
</evidence>
<dbReference type="Ensembl" id="ENSOKIT00005070566.1">
    <property type="protein sequence ID" value="ENSOKIP00005066343.1"/>
    <property type="gene ID" value="ENSOKIG00005028514.1"/>
</dbReference>
<evidence type="ECO:0000256" key="6">
    <source>
        <dbReference type="PROSITE-ProRule" id="PRU01052"/>
    </source>
</evidence>
<keyword evidence="10" id="KW-1185">Reference proteome</keyword>
<dbReference type="SUPFAM" id="SSF48340">
    <property type="entry name" value="Interferon-induced guanylate-binding protein 1 (GBP1), C-terminal domain"/>
    <property type="match status" value="1"/>
</dbReference>
<dbReference type="GeneTree" id="ENSGT00940000162297"/>
<dbReference type="AlphaFoldDB" id="A0A8C7I248"/>
<reference evidence="9" key="2">
    <citation type="submission" date="2025-09" db="UniProtKB">
        <authorList>
            <consortium name="Ensembl"/>
        </authorList>
    </citation>
    <scope>IDENTIFICATION</scope>
</reference>
<keyword evidence="3" id="KW-0378">Hydrolase</keyword>
<dbReference type="InterPro" id="IPR036543">
    <property type="entry name" value="Guanylate-bd_C_sf"/>
</dbReference>
<reference evidence="9" key="1">
    <citation type="submission" date="2025-08" db="UniProtKB">
        <authorList>
            <consortium name="Ensembl"/>
        </authorList>
    </citation>
    <scope>IDENTIFICATION</scope>
</reference>
<proteinExistence type="inferred from homology"/>
<evidence type="ECO:0000256" key="2">
    <source>
        <dbReference type="ARBA" id="ARBA00022741"/>
    </source>
</evidence>